<dbReference type="PANTHER" id="PTHR23028:SF131">
    <property type="entry name" value="BLR2367 PROTEIN"/>
    <property type="match status" value="1"/>
</dbReference>
<name>A0A6P2IU18_BURL3</name>
<reference evidence="3 4" key="1">
    <citation type="submission" date="2019-09" db="EMBL/GenBank/DDBJ databases">
        <authorList>
            <person name="Depoorter E."/>
        </authorList>
    </citation>
    <scope>NUCLEOTIDE SEQUENCE [LARGE SCALE GENOMIC DNA]</scope>
    <source>
        <strain evidence="3">R-15945</strain>
    </source>
</reference>
<feature type="domain" description="Acyltransferase 3" evidence="2">
    <location>
        <begin position="4"/>
        <end position="329"/>
    </location>
</feature>
<dbReference type="Proteomes" id="UP000494174">
    <property type="component" value="Unassembled WGS sequence"/>
</dbReference>
<feature type="transmembrane region" description="Helical" evidence="1">
    <location>
        <begin position="162"/>
        <end position="186"/>
    </location>
</feature>
<feature type="transmembrane region" description="Helical" evidence="1">
    <location>
        <begin position="198"/>
        <end position="216"/>
    </location>
</feature>
<accession>A0A6P2IU18</accession>
<dbReference type="GO" id="GO:0016020">
    <property type="term" value="C:membrane"/>
    <property type="evidence" value="ECO:0007669"/>
    <property type="project" value="TreeGrafter"/>
</dbReference>
<dbReference type="GO" id="GO:0016747">
    <property type="term" value="F:acyltransferase activity, transferring groups other than amino-acyl groups"/>
    <property type="evidence" value="ECO:0007669"/>
    <property type="project" value="InterPro"/>
</dbReference>
<organism evidence="3 4">
    <name type="scientific">Burkholderia lata (strain ATCC 17760 / DSM 23089 / LMG 22485 / NCIMB 9086 / R18194 / 383)</name>
    <dbReference type="NCBI Taxonomy" id="482957"/>
    <lineage>
        <taxon>Bacteria</taxon>
        <taxon>Pseudomonadati</taxon>
        <taxon>Pseudomonadota</taxon>
        <taxon>Betaproteobacteria</taxon>
        <taxon>Burkholderiales</taxon>
        <taxon>Burkholderiaceae</taxon>
        <taxon>Burkholderia</taxon>
        <taxon>Burkholderia cepacia complex</taxon>
    </lineage>
</organism>
<evidence type="ECO:0000256" key="1">
    <source>
        <dbReference type="SAM" id="Phobius"/>
    </source>
</evidence>
<evidence type="ECO:0000259" key="2">
    <source>
        <dbReference type="Pfam" id="PF01757"/>
    </source>
</evidence>
<keyword evidence="3" id="KW-0012">Acyltransferase</keyword>
<feature type="transmembrane region" description="Helical" evidence="1">
    <location>
        <begin position="75"/>
        <end position="103"/>
    </location>
</feature>
<evidence type="ECO:0000313" key="3">
    <source>
        <dbReference type="EMBL" id="VWB32344.1"/>
    </source>
</evidence>
<dbReference type="EMBL" id="CABVPU010000004">
    <property type="protein sequence ID" value="VWB32344.1"/>
    <property type="molecule type" value="Genomic_DNA"/>
</dbReference>
<dbReference type="InterPro" id="IPR002656">
    <property type="entry name" value="Acyl_transf_3_dom"/>
</dbReference>
<keyword evidence="1" id="KW-0812">Transmembrane</keyword>
<dbReference type="InterPro" id="IPR050879">
    <property type="entry name" value="Acyltransferase_3"/>
</dbReference>
<evidence type="ECO:0000313" key="4">
    <source>
        <dbReference type="Proteomes" id="UP000494174"/>
    </source>
</evidence>
<keyword evidence="3" id="KW-0808">Transferase</keyword>
<feature type="transmembrane region" description="Helical" evidence="1">
    <location>
        <begin position="134"/>
        <end position="155"/>
    </location>
</feature>
<protein>
    <submittedName>
        <fullName evidence="3">Acyltransferase</fullName>
    </submittedName>
</protein>
<keyword evidence="1" id="KW-1133">Transmembrane helix</keyword>
<sequence>MKISSLEGLRGAAALLVVIFHMQFMWHGMRWLQGGYLAVDLFFVLSGFVIAATYGERMTDGLAWRIFMIRRFGRLYPTQLVASIALFALLNGSALLSGGMLAARSSLPSPTELFAVFTMSQGLPLYGHLVGLPVTWSTSCEFFVYMLFGALCLALRGRARVATFVALAAFGYGVAVAASIGSASCISAGGCFNLLFDYGWARCLAGFFLGALIAHCRTTRAVVELTRPLTQCLALALAMMVIVVSARDYKGMSLSVASFAAPFVFALLVAALSSDQGPVARLFSLRVFQWLGAVSYSVYLVHDVFRPLLDYFASRATSPVLIGGSFVLVSYGTAQILHTRVEQPWRARIYAWSDSLREKGRSVAIE</sequence>
<gene>
    <name evidence="3" type="ORF">BLA15945_01425</name>
</gene>
<dbReference type="GO" id="GO:0000271">
    <property type="term" value="P:polysaccharide biosynthetic process"/>
    <property type="evidence" value="ECO:0007669"/>
    <property type="project" value="TreeGrafter"/>
</dbReference>
<feature type="transmembrane region" description="Helical" evidence="1">
    <location>
        <begin position="279"/>
        <end position="299"/>
    </location>
</feature>
<feature type="transmembrane region" description="Helical" evidence="1">
    <location>
        <begin position="252"/>
        <end position="272"/>
    </location>
</feature>
<keyword evidence="1" id="KW-0472">Membrane</keyword>
<feature type="transmembrane region" description="Helical" evidence="1">
    <location>
        <begin position="228"/>
        <end position="246"/>
    </location>
</feature>
<feature type="transmembrane region" description="Helical" evidence="1">
    <location>
        <begin position="319"/>
        <end position="338"/>
    </location>
</feature>
<feature type="transmembrane region" description="Helical" evidence="1">
    <location>
        <begin position="35"/>
        <end position="54"/>
    </location>
</feature>
<proteinExistence type="predicted"/>
<dbReference type="AlphaFoldDB" id="A0A6P2IU18"/>
<feature type="transmembrane region" description="Helical" evidence="1">
    <location>
        <begin position="12"/>
        <end position="29"/>
    </location>
</feature>
<dbReference type="Pfam" id="PF01757">
    <property type="entry name" value="Acyl_transf_3"/>
    <property type="match status" value="1"/>
</dbReference>
<dbReference type="PANTHER" id="PTHR23028">
    <property type="entry name" value="ACETYLTRANSFERASE"/>
    <property type="match status" value="1"/>
</dbReference>